<feature type="compositionally biased region" description="Basic and acidic residues" evidence="1">
    <location>
        <begin position="80"/>
        <end position="91"/>
    </location>
</feature>
<sequence length="243" mass="26256">MASPTKKRGRGRPKIGFANKKLRANLKNRHDSNREDPIGTPVQTSTPASTLPSRGRGRPRKDGSPAAKKPRISNIVLGNRVEEVDKIDKRGRPGRNSPPEIDLTGVQLSSDDNNVESASQPSESALEGSARVRGRPPKKQSPLKQKPKTSDITHDVQVESTDKKGSSSLNSSPKIDPSLLIPPGAAQHSAIPNLKIDFAEQNGRWKIVISGTGPILHPDVTSTTCKHCNTHFSSLQLTSNKNL</sequence>
<dbReference type="GO" id="GO:0003677">
    <property type="term" value="F:DNA binding"/>
    <property type="evidence" value="ECO:0007669"/>
    <property type="project" value="InterPro"/>
</dbReference>
<dbReference type="EMBL" id="CAJFDI010000006">
    <property type="protein sequence ID" value="CAD5233461.1"/>
    <property type="molecule type" value="Genomic_DNA"/>
</dbReference>
<organism evidence="4 6">
    <name type="scientific">Bursaphelenchus xylophilus</name>
    <name type="common">Pinewood nematode worm</name>
    <name type="synonym">Aphelenchoides xylophilus</name>
    <dbReference type="NCBI Taxonomy" id="6326"/>
    <lineage>
        <taxon>Eukaryota</taxon>
        <taxon>Metazoa</taxon>
        <taxon>Ecdysozoa</taxon>
        <taxon>Nematoda</taxon>
        <taxon>Chromadorea</taxon>
        <taxon>Rhabditida</taxon>
        <taxon>Tylenchina</taxon>
        <taxon>Tylenchomorpha</taxon>
        <taxon>Aphelenchoidea</taxon>
        <taxon>Aphelenchoididae</taxon>
        <taxon>Bursaphelenchus</taxon>
    </lineage>
</organism>
<gene>
    <name evidence="2" type="ORF">BXYJ_LOCUS13552</name>
</gene>
<dbReference type="PRINTS" id="PR00929">
    <property type="entry name" value="ATHOOK"/>
</dbReference>
<evidence type="ECO:0000313" key="2">
    <source>
        <dbReference type="EMBL" id="CAD5233461.1"/>
    </source>
</evidence>
<reference evidence="6" key="1">
    <citation type="submission" date="2016-11" db="UniProtKB">
        <authorList>
            <consortium name="WormBaseParasite"/>
        </authorList>
    </citation>
    <scope>IDENTIFICATION</scope>
</reference>
<feature type="compositionally biased region" description="Basic residues" evidence="1">
    <location>
        <begin position="1"/>
        <end position="13"/>
    </location>
</feature>
<evidence type="ECO:0000313" key="3">
    <source>
        <dbReference type="EMBL" id="CAG9128578.1"/>
    </source>
</evidence>
<protein>
    <submittedName>
        <fullName evidence="2">(pine wood nematode) hypothetical protein</fullName>
    </submittedName>
</protein>
<dbReference type="EMBL" id="CAJFCV020000006">
    <property type="protein sequence ID" value="CAG9128578.1"/>
    <property type="molecule type" value="Genomic_DNA"/>
</dbReference>
<reference evidence="3" key="2">
    <citation type="submission" date="2020-08" db="EMBL/GenBank/DDBJ databases">
        <authorList>
            <person name="Kikuchi T."/>
        </authorList>
    </citation>
    <scope>NUCLEOTIDE SEQUENCE</scope>
    <source>
        <strain evidence="2">Ka4C1</strain>
    </source>
</reference>
<dbReference type="Proteomes" id="UP000095284">
    <property type="component" value="Unplaced"/>
</dbReference>
<proteinExistence type="predicted"/>
<evidence type="ECO:0000313" key="6">
    <source>
        <dbReference type="WBParaSite" id="BXY_0516900.1"/>
    </source>
</evidence>
<dbReference type="SMART" id="SM00384">
    <property type="entry name" value="AT_hook"/>
    <property type="match status" value="3"/>
</dbReference>
<feature type="compositionally biased region" description="Polar residues" evidence="1">
    <location>
        <begin position="106"/>
        <end position="123"/>
    </location>
</feature>
<evidence type="ECO:0000313" key="4">
    <source>
        <dbReference type="Proteomes" id="UP000095284"/>
    </source>
</evidence>
<evidence type="ECO:0000313" key="5">
    <source>
        <dbReference type="Proteomes" id="UP000659654"/>
    </source>
</evidence>
<evidence type="ECO:0000256" key="1">
    <source>
        <dbReference type="SAM" id="MobiDB-lite"/>
    </source>
</evidence>
<feature type="compositionally biased region" description="Basic and acidic residues" evidence="1">
    <location>
        <begin position="28"/>
        <end position="37"/>
    </location>
</feature>
<feature type="compositionally biased region" description="Polar residues" evidence="1">
    <location>
        <begin position="41"/>
        <end position="52"/>
    </location>
</feature>
<feature type="region of interest" description="Disordered" evidence="1">
    <location>
        <begin position="1"/>
        <end position="179"/>
    </location>
</feature>
<feature type="compositionally biased region" description="Basic and acidic residues" evidence="1">
    <location>
        <begin position="148"/>
        <end position="165"/>
    </location>
</feature>
<keyword evidence="5" id="KW-1185">Reference proteome</keyword>
<accession>A0A1I7RWQ6</accession>
<dbReference type="InterPro" id="IPR017956">
    <property type="entry name" value="AT_hook_DNA-bd_motif"/>
</dbReference>
<dbReference type="WBParaSite" id="BXY_0516900.1">
    <property type="protein sequence ID" value="BXY_0516900.1"/>
    <property type="gene ID" value="BXY_0516900"/>
</dbReference>
<dbReference type="AlphaFoldDB" id="A0A1I7RWQ6"/>
<dbReference type="Proteomes" id="UP000659654">
    <property type="component" value="Unassembled WGS sequence"/>
</dbReference>
<name>A0A1I7RWQ6_BURXY</name>
<dbReference type="Proteomes" id="UP000582659">
    <property type="component" value="Unassembled WGS sequence"/>
</dbReference>